<evidence type="ECO:0000256" key="10">
    <source>
        <dbReference type="SAM" id="SignalP"/>
    </source>
</evidence>
<dbReference type="EMBL" id="CAMXCT030000001">
    <property type="protein sequence ID" value="CAL4758746.1"/>
    <property type="molecule type" value="Genomic_DNA"/>
</dbReference>
<feature type="binding site" evidence="9">
    <location>
        <position position="134"/>
    </location>
    <ligand>
        <name>Ca(2+)</name>
        <dbReference type="ChEBI" id="CHEBI:29108"/>
        <label>2</label>
    </ligand>
</feature>
<keyword evidence="5" id="KW-0378">Hydrolase</keyword>
<evidence type="ECO:0000259" key="11">
    <source>
        <dbReference type="SMART" id="SM00235"/>
    </source>
</evidence>
<evidence type="ECO:0000256" key="3">
    <source>
        <dbReference type="ARBA" id="ARBA00022723"/>
    </source>
</evidence>
<feature type="active site" evidence="8">
    <location>
        <position position="169"/>
    </location>
</feature>
<feature type="binding site" evidence="9">
    <location>
        <position position="142"/>
    </location>
    <ligand>
        <name>Ca(2+)</name>
        <dbReference type="ChEBI" id="CHEBI:29108"/>
        <label>3</label>
    </ligand>
</feature>
<evidence type="ECO:0000256" key="8">
    <source>
        <dbReference type="PIRSR" id="PIRSR621190-1"/>
    </source>
</evidence>
<dbReference type="PANTHER" id="PTHR10201">
    <property type="entry name" value="MATRIX METALLOPROTEINASE"/>
    <property type="match status" value="1"/>
</dbReference>
<dbReference type="GO" id="GO:0006508">
    <property type="term" value="P:proteolysis"/>
    <property type="evidence" value="ECO:0007669"/>
    <property type="project" value="UniProtKB-KW"/>
</dbReference>
<feature type="binding site" evidence="9">
    <location>
        <position position="178"/>
    </location>
    <ligand>
        <name>Zn(2+)</name>
        <dbReference type="ChEBI" id="CHEBI:29105"/>
        <label>2</label>
        <note>catalytic</note>
    </ligand>
</feature>
<feature type="signal peptide" evidence="10">
    <location>
        <begin position="1"/>
        <end position="29"/>
    </location>
</feature>
<feature type="binding site" evidence="9">
    <location>
        <position position="168"/>
    </location>
    <ligand>
        <name>Zn(2+)</name>
        <dbReference type="ChEBI" id="CHEBI:29105"/>
        <label>2</label>
        <note>catalytic</note>
    </ligand>
</feature>
<reference evidence="13 14" key="2">
    <citation type="submission" date="2024-05" db="EMBL/GenBank/DDBJ databases">
        <authorList>
            <person name="Chen Y."/>
            <person name="Shah S."/>
            <person name="Dougan E. K."/>
            <person name="Thang M."/>
            <person name="Chan C."/>
        </authorList>
    </citation>
    <scope>NUCLEOTIDE SEQUENCE [LARGE SCALE GENOMIC DNA]</scope>
</reference>
<comment type="similarity">
    <text evidence="1">Belongs to the peptidase M10A family.</text>
</comment>
<feature type="binding site" evidence="9">
    <location>
        <position position="117"/>
    </location>
    <ligand>
        <name>Ca(2+)</name>
        <dbReference type="ChEBI" id="CHEBI:29108"/>
        <label>3</label>
    </ligand>
</feature>
<dbReference type="GO" id="GO:0030198">
    <property type="term" value="P:extracellular matrix organization"/>
    <property type="evidence" value="ECO:0007669"/>
    <property type="project" value="TreeGrafter"/>
</dbReference>
<feature type="binding site" evidence="9">
    <location>
        <position position="138"/>
    </location>
    <ligand>
        <name>Ca(2+)</name>
        <dbReference type="ChEBI" id="CHEBI:29108"/>
        <label>2</label>
    </ligand>
</feature>
<protein>
    <submittedName>
        <fullName evidence="13">Karilysin (Matrix metalloprotease-like enzyme ) (MMP-like enzyme) [Cleaved into: Karilysin long form Kly38 Karilysin short form Kly18]</fullName>
    </submittedName>
</protein>
<dbReference type="InterPro" id="IPR021190">
    <property type="entry name" value="Pept_M10A"/>
</dbReference>
<proteinExistence type="inferred from homology"/>
<comment type="cofactor">
    <cofactor evidence="9">
        <name>Zn(2+)</name>
        <dbReference type="ChEBI" id="CHEBI:29105"/>
    </cofactor>
    <text evidence="9">Binds 2 Zn(2+) ions per subunit.</text>
</comment>
<feature type="domain" description="Peptidase metallopeptidase" evidence="11">
    <location>
        <begin position="53"/>
        <end position="210"/>
    </location>
</feature>
<feature type="binding site" evidence="9">
    <location>
        <position position="107"/>
    </location>
    <ligand>
        <name>Ca(2+)</name>
        <dbReference type="ChEBI" id="CHEBI:29108"/>
        <label>2</label>
    </ligand>
</feature>
<keyword evidence="2" id="KW-0645">Protease</keyword>
<dbReference type="GO" id="GO:0031012">
    <property type="term" value="C:extracellular matrix"/>
    <property type="evidence" value="ECO:0007669"/>
    <property type="project" value="InterPro"/>
</dbReference>
<dbReference type="GO" id="GO:0030574">
    <property type="term" value="P:collagen catabolic process"/>
    <property type="evidence" value="ECO:0007669"/>
    <property type="project" value="TreeGrafter"/>
</dbReference>
<feature type="binding site" evidence="9">
    <location>
        <position position="116"/>
    </location>
    <ligand>
        <name>Ca(2+)</name>
        <dbReference type="ChEBI" id="CHEBI:29108"/>
        <label>3</label>
    </ligand>
</feature>
<evidence type="ECO:0000256" key="4">
    <source>
        <dbReference type="ARBA" id="ARBA00022729"/>
    </source>
</evidence>
<sequence length="555" mass="58974">MATARVPRCIGFLGLLLILSLLIPSSVLADFVPVGEKWGDPEFGTGAVVTWSLRPTEPGPLGPTVTALEEFMPAGFEAELQSAFNTWSEVANVTFVQVEDTGPEGSDIRIGGQNIDGLNGTLAFAYYPTESNGNHAGDIYFDTSDPWNILPGASGFDLREDIYQVATHEIAHSIGLEHSVGVPSIVGARNSGYRGLLPADIAGAQHIYGNAPGYIAPPEANATLTLTPNSQIQISFSAFDGSLALTDSAALSGDLQAFVGQNGLGDPSQLGFRGANVQLGDLEYGLIDPLLELDGDILDAILSIVSANDLNVGPGGQFDAADTVLGLVDGDFTFNVASLPLGLDAIGDYEFYTEPLSLPFLLGDSTGTLLQTPTGVPNQYDVLLQLPLALSTTVDVSFLAPDVPAGFLEITIDIGGTIEAAGVVVVPEPAIFSRKREHQPMKDTRFWRLVAVGFVAGVFYLGHAIGKRDATVAPFASQAQAAENSRYYIPEGVPRGTVVEGFRWHEISDRRGEPQAFRAQVQGGWLIATLPPEGRGPASVHTVFVPDLYHWWKID</sequence>
<dbReference type="InterPro" id="IPR024079">
    <property type="entry name" value="MetalloPept_cat_dom_sf"/>
</dbReference>
<keyword evidence="4 10" id="KW-0732">Signal</keyword>
<evidence type="ECO:0000313" key="14">
    <source>
        <dbReference type="Proteomes" id="UP001152797"/>
    </source>
</evidence>
<comment type="cofactor">
    <cofactor evidence="9">
        <name>Ca(2+)</name>
        <dbReference type="ChEBI" id="CHEBI:29108"/>
    </cofactor>
    <text evidence="9">Can bind about 5 Ca(2+) ions per subunit.</text>
</comment>
<keyword evidence="7 13" id="KW-0482">Metalloprotease</keyword>
<organism evidence="12">
    <name type="scientific">Cladocopium goreaui</name>
    <dbReference type="NCBI Taxonomy" id="2562237"/>
    <lineage>
        <taxon>Eukaryota</taxon>
        <taxon>Sar</taxon>
        <taxon>Alveolata</taxon>
        <taxon>Dinophyceae</taxon>
        <taxon>Suessiales</taxon>
        <taxon>Symbiodiniaceae</taxon>
        <taxon>Cladocopium</taxon>
    </lineage>
</organism>
<dbReference type="PANTHER" id="PTHR10201:SF291">
    <property type="entry name" value="MATRIX METALLOPROTEINASE 1, ISOFORM C-RELATED"/>
    <property type="match status" value="1"/>
</dbReference>
<dbReference type="EMBL" id="CAMXCT010000001">
    <property type="protein sequence ID" value="CAI3971434.1"/>
    <property type="molecule type" value="Genomic_DNA"/>
</dbReference>
<accession>A0A9P1FCC9</accession>
<dbReference type="Pfam" id="PF00413">
    <property type="entry name" value="Peptidase_M10"/>
    <property type="match status" value="1"/>
</dbReference>
<dbReference type="SUPFAM" id="SSF55486">
    <property type="entry name" value="Metalloproteases ('zincins'), catalytic domain"/>
    <property type="match status" value="1"/>
</dbReference>
<evidence type="ECO:0000256" key="2">
    <source>
        <dbReference type="ARBA" id="ARBA00022670"/>
    </source>
</evidence>
<dbReference type="GO" id="GO:0008270">
    <property type="term" value="F:zinc ion binding"/>
    <property type="evidence" value="ECO:0007669"/>
    <property type="project" value="InterPro"/>
</dbReference>
<evidence type="ECO:0000256" key="6">
    <source>
        <dbReference type="ARBA" id="ARBA00022833"/>
    </source>
</evidence>
<keyword evidence="14" id="KW-1185">Reference proteome</keyword>
<dbReference type="EMBL" id="CAMXCT020000001">
    <property type="protein sequence ID" value="CAL1124809.1"/>
    <property type="molecule type" value="Genomic_DNA"/>
</dbReference>
<dbReference type="PRINTS" id="PR00138">
    <property type="entry name" value="MATRIXIN"/>
</dbReference>
<dbReference type="InterPro" id="IPR006026">
    <property type="entry name" value="Peptidase_Metallo"/>
</dbReference>
<name>A0A9P1FCC9_9DINO</name>
<feature type="chain" id="PRO_5043271786" evidence="10">
    <location>
        <begin position="30"/>
        <end position="555"/>
    </location>
</feature>
<keyword evidence="3 9" id="KW-0479">Metal-binding</keyword>
<keyword evidence="9" id="KW-0106">Calcium</keyword>
<comment type="caution">
    <text evidence="12">The sequence shown here is derived from an EMBL/GenBank/DDBJ whole genome shotgun (WGS) entry which is preliminary data.</text>
</comment>
<reference evidence="12" key="1">
    <citation type="submission" date="2022-10" db="EMBL/GenBank/DDBJ databases">
        <authorList>
            <person name="Chen Y."/>
            <person name="Dougan E. K."/>
            <person name="Chan C."/>
            <person name="Rhodes N."/>
            <person name="Thang M."/>
        </authorList>
    </citation>
    <scope>NUCLEOTIDE SEQUENCE</scope>
</reference>
<gene>
    <name evidence="12" type="ORF">C1SCF055_LOCUS24</name>
</gene>
<dbReference type="AlphaFoldDB" id="A0A9P1FCC9"/>
<keyword evidence="6 9" id="KW-0862">Zinc</keyword>
<dbReference type="GO" id="GO:0004222">
    <property type="term" value="F:metalloendopeptidase activity"/>
    <property type="evidence" value="ECO:0007669"/>
    <property type="project" value="InterPro"/>
</dbReference>
<dbReference type="SMART" id="SM00235">
    <property type="entry name" value="ZnMc"/>
    <property type="match status" value="1"/>
</dbReference>
<dbReference type="Gene3D" id="3.40.390.10">
    <property type="entry name" value="Collagenase (Catalytic Domain)"/>
    <property type="match status" value="1"/>
</dbReference>
<evidence type="ECO:0000256" key="7">
    <source>
        <dbReference type="ARBA" id="ARBA00023049"/>
    </source>
</evidence>
<feature type="binding site" evidence="9">
    <location>
        <position position="172"/>
    </location>
    <ligand>
        <name>Zn(2+)</name>
        <dbReference type="ChEBI" id="CHEBI:29105"/>
        <label>2</label>
        <note>catalytic</note>
    </ligand>
</feature>
<evidence type="ECO:0000313" key="13">
    <source>
        <dbReference type="EMBL" id="CAL4758746.1"/>
    </source>
</evidence>
<dbReference type="OrthoDB" id="406838at2759"/>
<dbReference type="Proteomes" id="UP001152797">
    <property type="component" value="Unassembled WGS sequence"/>
</dbReference>
<evidence type="ECO:0000313" key="12">
    <source>
        <dbReference type="EMBL" id="CAI3971434.1"/>
    </source>
</evidence>
<evidence type="ECO:0000256" key="9">
    <source>
        <dbReference type="PIRSR" id="PIRSR621190-2"/>
    </source>
</evidence>
<evidence type="ECO:0000256" key="5">
    <source>
        <dbReference type="ARBA" id="ARBA00022801"/>
    </source>
</evidence>
<dbReference type="InterPro" id="IPR001818">
    <property type="entry name" value="Pept_M10_metallopeptidase"/>
</dbReference>
<evidence type="ECO:0000256" key="1">
    <source>
        <dbReference type="ARBA" id="ARBA00010370"/>
    </source>
</evidence>